<evidence type="ECO:0000256" key="2">
    <source>
        <dbReference type="SAM" id="MobiDB-lite"/>
    </source>
</evidence>
<dbReference type="AlphaFoldDB" id="D8PX85"/>
<dbReference type="GO" id="GO:0005829">
    <property type="term" value="C:cytosol"/>
    <property type="evidence" value="ECO:0007669"/>
    <property type="project" value="TreeGrafter"/>
</dbReference>
<dbReference type="GO" id="GO:0004331">
    <property type="term" value="F:fructose-2,6-bisphosphate 2-phosphatase activity"/>
    <property type="evidence" value="ECO:0007669"/>
    <property type="project" value="TreeGrafter"/>
</dbReference>
<dbReference type="VEuPathDB" id="FungiDB:SCHCODRAFT_02199463"/>
<dbReference type="RefSeq" id="XP_003034531.1">
    <property type="nucleotide sequence ID" value="XM_003034485.1"/>
</dbReference>
<dbReference type="EMBL" id="GL377304">
    <property type="protein sequence ID" value="EFI99628.1"/>
    <property type="molecule type" value="Genomic_DNA"/>
</dbReference>
<dbReference type="Proteomes" id="UP000007431">
    <property type="component" value="Unassembled WGS sequence"/>
</dbReference>
<dbReference type="InterPro" id="IPR051695">
    <property type="entry name" value="Phosphoglycerate_Mutase"/>
</dbReference>
<dbReference type="OrthoDB" id="354304at2759"/>
<proteinExistence type="predicted"/>
<dbReference type="eggNOG" id="KOG0235">
    <property type="taxonomic scope" value="Eukaryota"/>
</dbReference>
<keyword evidence="4" id="KW-1185">Reference proteome</keyword>
<evidence type="ECO:0000313" key="4">
    <source>
        <dbReference type="Proteomes" id="UP000007431"/>
    </source>
</evidence>
<feature type="non-terminal residue" evidence="3">
    <location>
        <position position="245"/>
    </location>
</feature>
<evidence type="ECO:0000256" key="1">
    <source>
        <dbReference type="ARBA" id="ARBA00022801"/>
    </source>
</evidence>
<dbReference type="HOGENOM" id="CLU_033323_0_1_1"/>
<feature type="region of interest" description="Disordered" evidence="2">
    <location>
        <begin position="57"/>
        <end position="115"/>
    </location>
</feature>
<name>D8PX85_SCHCM</name>
<dbReference type="GeneID" id="9586501"/>
<evidence type="ECO:0008006" key="5">
    <source>
        <dbReference type="Google" id="ProtNLM"/>
    </source>
</evidence>
<dbReference type="STRING" id="578458.D8PX85"/>
<sequence>MNQANALATSFANEKFTAILTSPLNRALSTASAIHDRQAPPRPPIIQNDLLKEQHFGEGEGKPYTAARTGKTGTTPASNEKQDRSSKLQDGTYARNRGDDERFPGGESRREVRERADKTVEELLLPYIGLEEESERPTHILVVSHGIYIRHLVGALVKRGTLAKASTERITLHNTGWVRVVVEKEGDKLTMSITEVNRHDHLNSLVRQKGGIGSSAHDPRQKDLRAFFGGGKARTASAQKRSERR</sequence>
<dbReference type="PANTHER" id="PTHR46517:SF1">
    <property type="entry name" value="FRUCTOSE-2,6-BISPHOSPHATASE TIGAR"/>
    <property type="match status" value="1"/>
</dbReference>
<feature type="region of interest" description="Disordered" evidence="2">
    <location>
        <begin position="210"/>
        <end position="245"/>
    </location>
</feature>
<gene>
    <name evidence="3" type="ORF">SCHCODRAFT_107091</name>
</gene>
<dbReference type="InParanoid" id="D8PX85"/>
<dbReference type="InterPro" id="IPR013078">
    <property type="entry name" value="His_Pase_superF_clade-1"/>
</dbReference>
<organism evidence="4">
    <name type="scientific">Schizophyllum commune (strain H4-8 / FGSC 9210)</name>
    <name type="common">Split gill fungus</name>
    <dbReference type="NCBI Taxonomy" id="578458"/>
    <lineage>
        <taxon>Eukaryota</taxon>
        <taxon>Fungi</taxon>
        <taxon>Dikarya</taxon>
        <taxon>Basidiomycota</taxon>
        <taxon>Agaricomycotina</taxon>
        <taxon>Agaricomycetes</taxon>
        <taxon>Agaricomycetidae</taxon>
        <taxon>Agaricales</taxon>
        <taxon>Schizophyllaceae</taxon>
        <taxon>Schizophyllum</taxon>
    </lineage>
</organism>
<dbReference type="KEGG" id="scm:SCHCO_02199463"/>
<dbReference type="GO" id="GO:0043456">
    <property type="term" value="P:regulation of pentose-phosphate shunt"/>
    <property type="evidence" value="ECO:0007669"/>
    <property type="project" value="TreeGrafter"/>
</dbReference>
<dbReference type="OMA" id="DFNRHEH"/>
<dbReference type="GO" id="GO:0045820">
    <property type="term" value="P:negative regulation of glycolytic process"/>
    <property type="evidence" value="ECO:0007669"/>
    <property type="project" value="TreeGrafter"/>
</dbReference>
<dbReference type="FunCoup" id="D8PX85">
    <property type="interactions" value="299"/>
</dbReference>
<dbReference type="Pfam" id="PF00300">
    <property type="entry name" value="His_Phos_1"/>
    <property type="match status" value="1"/>
</dbReference>
<evidence type="ECO:0000313" key="3">
    <source>
        <dbReference type="EMBL" id="EFI99628.1"/>
    </source>
</evidence>
<dbReference type="SUPFAM" id="SSF53254">
    <property type="entry name" value="Phosphoglycerate mutase-like"/>
    <property type="match status" value="1"/>
</dbReference>
<accession>D8PX85</accession>
<dbReference type="InterPro" id="IPR029033">
    <property type="entry name" value="His_PPase_superfam"/>
</dbReference>
<reference evidence="3 4" key="1">
    <citation type="journal article" date="2010" name="Nat. Biotechnol.">
        <title>Genome sequence of the model mushroom Schizophyllum commune.</title>
        <authorList>
            <person name="Ohm R.A."/>
            <person name="de Jong J.F."/>
            <person name="Lugones L.G."/>
            <person name="Aerts A."/>
            <person name="Kothe E."/>
            <person name="Stajich J.E."/>
            <person name="de Vries R.P."/>
            <person name="Record E."/>
            <person name="Levasseur A."/>
            <person name="Baker S.E."/>
            <person name="Bartholomew K.A."/>
            <person name="Coutinho P.M."/>
            <person name="Erdmann S."/>
            <person name="Fowler T.J."/>
            <person name="Gathman A.C."/>
            <person name="Lombard V."/>
            <person name="Henrissat B."/>
            <person name="Knabe N."/>
            <person name="Kuees U."/>
            <person name="Lilly W.W."/>
            <person name="Lindquist E."/>
            <person name="Lucas S."/>
            <person name="Magnuson J.K."/>
            <person name="Piumi F."/>
            <person name="Raudaskoski M."/>
            <person name="Salamov A."/>
            <person name="Schmutz J."/>
            <person name="Schwarze F.W.M.R."/>
            <person name="vanKuyk P.A."/>
            <person name="Horton J.S."/>
            <person name="Grigoriev I.V."/>
            <person name="Woesten H.A.B."/>
        </authorList>
    </citation>
    <scope>NUCLEOTIDE SEQUENCE [LARGE SCALE GENOMIC DNA]</scope>
    <source>
        <strain evidence="4">H4-8 / FGSC 9210</strain>
    </source>
</reference>
<dbReference type="PANTHER" id="PTHR46517">
    <property type="entry name" value="FRUCTOSE-2,6-BISPHOSPHATASE TIGAR"/>
    <property type="match status" value="1"/>
</dbReference>
<keyword evidence="1" id="KW-0378">Hydrolase</keyword>
<protein>
    <recommendedName>
        <fullName evidence="5">Phosphoglycerate mutase-like protein</fullName>
    </recommendedName>
</protein>
<dbReference type="Gene3D" id="3.40.50.1240">
    <property type="entry name" value="Phosphoglycerate mutase-like"/>
    <property type="match status" value="1"/>
</dbReference>
<feature type="compositionally biased region" description="Basic and acidic residues" evidence="2">
    <location>
        <begin position="96"/>
        <end position="115"/>
    </location>
</feature>